<feature type="compositionally biased region" description="Pro residues" evidence="1">
    <location>
        <begin position="41"/>
        <end position="59"/>
    </location>
</feature>
<proteinExistence type="predicted"/>
<dbReference type="WBParaSite" id="PTRK_0000148200.1">
    <property type="protein sequence ID" value="PTRK_0000148200.1"/>
    <property type="gene ID" value="PTRK_0000148200"/>
</dbReference>
<accession>A0A0N4Z3I4</accession>
<dbReference type="Proteomes" id="UP000038045">
    <property type="component" value="Unplaced"/>
</dbReference>
<evidence type="ECO:0000256" key="1">
    <source>
        <dbReference type="SAM" id="MobiDB-lite"/>
    </source>
</evidence>
<keyword evidence="2" id="KW-1185">Reference proteome</keyword>
<feature type="region of interest" description="Disordered" evidence="1">
    <location>
        <begin position="1"/>
        <end position="72"/>
    </location>
</feature>
<name>A0A0N4Z3I4_PARTI</name>
<evidence type="ECO:0000313" key="2">
    <source>
        <dbReference type="Proteomes" id="UP000038045"/>
    </source>
</evidence>
<reference evidence="3" key="1">
    <citation type="submission" date="2017-02" db="UniProtKB">
        <authorList>
            <consortium name="WormBaseParasite"/>
        </authorList>
    </citation>
    <scope>IDENTIFICATION</scope>
</reference>
<organism evidence="2 3">
    <name type="scientific">Parastrongyloides trichosuri</name>
    <name type="common">Possum-specific nematode worm</name>
    <dbReference type="NCBI Taxonomy" id="131310"/>
    <lineage>
        <taxon>Eukaryota</taxon>
        <taxon>Metazoa</taxon>
        <taxon>Ecdysozoa</taxon>
        <taxon>Nematoda</taxon>
        <taxon>Chromadorea</taxon>
        <taxon>Rhabditida</taxon>
        <taxon>Tylenchina</taxon>
        <taxon>Panagrolaimomorpha</taxon>
        <taxon>Strongyloidoidea</taxon>
        <taxon>Strongyloididae</taxon>
        <taxon>Parastrongyloides</taxon>
    </lineage>
</organism>
<evidence type="ECO:0000313" key="3">
    <source>
        <dbReference type="WBParaSite" id="PTRK_0000148200.1"/>
    </source>
</evidence>
<dbReference type="AlphaFoldDB" id="A0A0N4Z3I4"/>
<sequence length="90" mass="9586">MADKSAYVPPEALSGSSGGIKKDTSDVDLDDVDFFAKPTPAKKPPTPAPVVLPPPPPPIKPHHTPEPPAKKPVIVYKKSTTYQKTFAGQK</sequence>
<protein>
    <submittedName>
        <fullName evidence="3">Calpain inhibitor</fullName>
    </submittedName>
</protein>